<dbReference type="AlphaFoldDB" id="A0A2W5RA40"/>
<gene>
    <name evidence="1" type="ORF">DI563_21555</name>
</gene>
<organism evidence="1 2">
    <name type="scientific">Variovorax paradoxus</name>
    <dbReference type="NCBI Taxonomy" id="34073"/>
    <lineage>
        <taxon>Bacteria</taxon>
        <taxon>Pseudomonadati</taxon>
        <taxon>Pseudomonadota</taxon>
        <taxon>Betaproteobacteria</taxon>
        <taxon>Burkholderiales</taxon>
        <taxon>Comamonadaceae</taxon>
        <taxon>Variovorax</taxon>
    </lineage>
</organism>
<evidence type="ECO:0000313" key="2">
    <source>
        <dbReference type="Proteomes" id="UP000249135"/>
    </source>
</evidence>
<proteinExistence type="predicted"/>
<comment type="caution">
    <text evidence="1">The sequence shown here is derived from an EMBL/GenBank/DDBJ whole genome shotgun (WGS) entry which is preliminary data.</text>
</comment>
<sequence>MPAQAAGLEAEGARLHVTGTLDGESAAAFAEQLAGGQVRTVVFEDSTGGSFEVAEGYAQAIRRAGASTEVRGMCHDACAYAFLSGKEHRFGRGLHVNSLLVPLRTRTTAADIERTLVEFRTPPAMPAAGSAPAPAREPWLPAQGLLFTSTPTFFGRIYNSYWCDGTQGRDPSKCALLSDADPYKLGVLTP</sequence>
<evidence type="ECO:0000313" key="1">
    <source>
        <dbReference type="EMBL" id="PZQ67417.1"/>
    </source>
</evidence>
<protein>
    <submittedName>
        <fullName evidence="1">Uncharacterized protein</fullName>
    </submittedName>
</protein>
<accession>A0A2W5RA40</accession>
<name>A0A2W5RA40_VARPD</name>
<dbReference type="EMBL" id="QFPP01000354">
    <property type="protein sequence ID" value="PZQ67417.1"/>
    <property type="molecule type" value="Genomic_DNA"/>
</dbReference>
<dbReference type="Proteomes" id="UP000249135">
    <property type="component" value="Unassembled WGS sequence"/>
</dbReference>
<reference evidence="1 2" key="1">
    <citation type="submission" date="2017-08" db="EMBL/GenBank/DDBJ databases">
        <title>Infants hospitalized years apart are colonized by the same room-sourced microbial strains.</title>
        <authorList>
            <person name="Brooks B."/>
            <person name="Olm M.R."/>
            <person name="Firek B.A."/>
            <person name="Baker R."/>
            <person name="Thomas B.C."/>
            <person name="Morowitz M.J."/>
            <person name="Banfield J.F."/>
        </authorList>
    </citation>
    <scope>NUCLEOTIDE SEQUENCE [LARGE SCALE GENOMIC DNA]</scope>
    <source>
        <strain evidence="1">S2_005_003_R2_41</strain>
    </source>
</reference>